<accession>A0A813DF79</accession>
<dbReference type="InterPro" id="IPR004000">
    <property type="entry name" value="Actin"/>
</dbReference>
<dbReference type="Gene3D" id="3.90.640.10">
    <property type="entry name" value="Actin, Chain A, domain 4"/>
    <property type="match status" value="1"/>
</dbReference>
<sequence length="398" mass="43085">MENPPGGTGSTGSWKATRGSVFAGPSTFFAEKQAVVIDFGRAYTKVGFAAESRPRHIFRSPELRARRRLGEDVSCTLTHEEWVDILDKLLSNIFFHYLSVSPKDRRVVVCDAAFSAAQFRSALAFVLFKRLSVPSAAFVIDMVLPLYLTGLSSGIVVDCGYESARVMPAFAGVPVLSAFSESFGAKEILARLRTAVTAGLPQGDSDGLDSEYLWEDLMVRSCYVSCEFPPKEAPRSLKSNKAAALLLPGRDDAVVVSEACRREPIAEALFAPDEAKDEAPPGSTCQGIQEAFVRALRRCPIDVRAAVVQNVVVCGGLASLRGLLPRLALELQAALRRQPDMAPLADKLLFTPLDFAPICAVWTGGAVFGSLEGSEANFSAEDYEKGKPLPDWLRDGFL</sequence>
<organism evidence="3 4">
    <name type="scientific">Polarella glacialis</name>
    <name type="common">Dinoflagellate</name>
    <dbReference type="NCBI Taxonomy" id="89957"/>
    <lineage>
        <taxon>Eukaryota</taxon>
        <taxon>Sar</taxon>
        <taxon>Alveolata</taxon>
        <taxon>Dinophyceae</taxon>
        <taxon>Suessiales</taxon>
        <taxon>Suessiaceae</taxon>
        <taxon>Polarella</taxon>
    </lineage>
</organism>
<dbReference type="Proteomes" id="UP000654075">
    <property type="component" value="Unassembled WGS sequence"/>
</dbReference>
<dbReference type="SMART" id="SM00268">
    <property type="entry name" value="ACTIN"/>
    <property type="match status" value="1"/>
</dbReference>
<comment type="caution">
    <text evidence="3">The sequence shown here is derived from an EMBL/GenBank/DDBJ whole genome shotgun (WGS) entry which is preliminary data.</text>
</comment>
<dbReference type="Pfam" id="PF00022">
    <property type="entry name" value="Actin"/>
    <property type="match status" value="2"/>
</dbReference>
<dbReference type="InterPro" id="IPR043129">
    <property type="entry name" value="ATPase_NBD"/>
</dbReference>
<evidence type="ECO:0000256" key="1">
    <source>
        <dbReference type="ARBA" id="ARBA00049360"/>
    </source>
</evidence>
<dbReference type="AlphaFoldDB" id="A0A813DF79"/>
<evidence type="ECO:0000313" key="4">
    <source>
        <dbReference type="Proteomes" id="UP000654075"/>
    </source>
</evidence>
<keyword evidence="4" id="KW-1185">Reference proteome</keyword>
<proteinExistence type="inferred from homology"/>
<reference evidence="3" key="1">
    <citation type="submission" date="2021-02" db="EMBL/GenBank/DDBJ databases">
        <authorList>
            <person name="Dougan E. K."/>
            <person name="Rhodes N."/>
            <person name="Thang M."/>
            <person name="Chan C."/>
        </authorList>
    </citation>
    <scope>NUCLEOTIDE SEQUENCE</scope>
</reference>
<evidence type="ECO:0000313" key="3">
    <source>
        <dbReference type="EMBL" id="CAE8587290.1"/>
    </source>
</evidence>
<gene>
    <name evidence="3" type="ORF">PGLA1383_LOCUS6130</name>
</gene>
<comment type="similarity">
    <text evidence="2">Belongs to the actin family.</text>
</comment>
<dbReference type="Gene3D" id="3.30.420.40">
    <property type="match status" value="2"/>
</dbReference>
<dbReference type="PANTHER" id="PTHR11937">
    <property type="entry name" value="ACTIN"/>
    <property type="match status" value="1"/>
</dbReference>
<evidence type="ECO:0000256" key="2">
    <source>
        <dbReference type="RuleBase" id="RU000487"/>
    </source>
</evidence>
<dbReference type="CDD" id="cd10207">
    <property type="entry name" value="ASKHA_NBD_Arp10"/>
    <property type="match status" value="1"/>
</dbReference>
<dbReference type="SUPFAM" id="SSF53067">
    <property type="entry name" value="Actin-like ATPase domain"/>
    <property type="match status" value="2"/>
</dbReference>
<evidence type="ECO:0008006" key="5">
    <source>
        <dbReference type="Google" id="ProtNLM"/>
    </source>
</evidence>
<comment type="catalytic activity">
    <reaction evidence="1">
        <text>ATP + H2O = ADP + phosphate + H(+)</text>
        <dbReference type="Rhea" id="RHEA:13065"/>
        <dbReference type="ChEBI" id="CHEBI:15377"/>
        <dbReference type="ChEBI" id="CHEBI:15378"/>
        <dbReference type="ChEBI" id="CHEBI:30616"/>
        <dbReference type="ChEBI" id="CHEBI:43474"/>
        <dbReference type="ChEBI" id="CHEBI:456216"/>
    </reaction>
</comment>
<dbReference type="OrthoDB" id="337660at2759"/>
<protein>
    <recommendedName>
        <fullName evidence="5">Actin-related protein 10</fullName>
    </recommendedName>
</protein>
<name>A0A813DF79_POLGL</name>
<dbReference type="EMBL" id="CAJNNV010002498">
    <property type="protein sequence ID" value="CAE8587290.1"/>
    <property type="molecule type" value="Genomic_DNA"/>
</dbReference>
<dbReference type="OMA" id="WERDNDN"/>